<comment type="caution">
    <text evidence="2">The sequence shown here is derived from an EMBL/GenBank/DDBJ whole genome shotgun (WGS) entry which is preliminary data.</text>
</comment>
<proteinExistence type="predicted"/>
<keyword evidence="1" id="KW-0732">Signal</keyword>
<name>A0A5B7DTP8_PORTR</name>
<dbReference type="EMBL" id="VSRR010001377">
    <property type="protein sequence ID" value="MPC24808.1"/>
    <property type="molecule type" value="Genomic_DNA"/>
</dbReference>
<evidence type="ECO:0000313" key="3">
    <source>
        <dbReference type="Proteomes" id="UP000324222"/>
    </source>
</evidence>
<accession>A0A5B7DTP8</accession>
<feature type="chain" id="PRO_5022826073" description="Reverse transcriptase domain-containing protein" evidence="1">
    <location>
        <begin position="20"/>
        <end position="119"/>
    </location>
</feature>
<organism evidence="2 3">
    <name type="scientific">Portunus trituberculatus</name>
    <name type="common">Swimming crab</name>
    <name type="synonym">Neptunus trituberculatus</name>
    <dbReference type="NCBI Taxonomy" id="210409"/>
    <lineage>
        <taxon>Eukaryota</taxon>
        <taxon>Metazoa</taxon>
        <taxon>Ecdysozoa</taxon>
        <taxon>Arthropoda</taxon>
        <taxon>Crustacea</taxon>
        <taxon>Multicrustacea</taxon>
        <taxon>Malacostraca</taxon>
        <taxon>Eumalacostraca</taxon>
        <taxon>Eucarida</taxon>
        <taxon>Decapoda</taxon>
        <taxon>Pleocyemata</taxon>
        <taxon>Brachyura</taxon>
        <taxon>Eubrachyura</taxon>
        <taxon>Portunoidea</taxon>
        <taxon>Portunidae</taxon>
        <taxon>Portuninae</taxon>
        <taxon>Portunus</taxon>
    </lineage>
</organism>
<sequence>MRVYGSLSDIIFWIAQALATMAGASALAYKCDGVIHTFEETVFAQGVGGKVHPPPLLYFIIYATTINVSVNQLIRSDPLRNCSWISCHDDVIVIRLESGERRSEESELPAWRMVQRGSP</sequence>
<protein>
    <recommendedName>
        <fullName evidence="4">Reverse transcriptase domain-containing protein</fullName>
    </recommendedName>
</protein>
<evidence type="ECO:0008006" key="4">
    <source>
        <dbReference type="Google" id="ProtNLM"/>
    </source>
</evidence>
<evidence type="ECO:0000313" key="2">
    <source>
        <dbReference type="EMBL" id="MPC24808.1"/>
    </source>
</evidence>
<evidence type="ECO:0000256" key="1">
    <source>
        <dbReference type="SAM" id="SignalP"/>
    </source>
</evidence>
<feature type="signal peptide" evidence="1">
    <location>
        <begin position="1"/>
        <end position="19"/>
    </location>
</feature>
<gene>
    <name evidence="2" type="ORF">E2C01_017901</name>
</gene>
<keyword evidence="3" id="KW-1185">Reference proteome</keyword>
<dbReference type="Proteomes" id="UP000324222">
    <property type="component" value="Unassembled WGS sequence"/>
</dbReference>
<dbReference type="AlphaFoldDB" id="A0A5B7DTP8"/>
<reference evidence="2 3" key="1">
    <citation type="submission" date="2019-05" db="EMBL/GenBank/DDBJ databases">
        <title>Another draft genome of Portunus trituberculatus and its Hox gene families provides insights of decapod evolution.</title>
        <authorList>
            <person name="Jeong J.-H."/>
            <person name="Song I."/>
            <person name="Kim S."/>
            <person name="Choi T."/>
            <person name="Kim D."/>
            <person name="Ryu S."/>
            <person name="Kim W."/>
        </authorList>
    </citation>
    <scope>NUCLEOTIDE SEQUENCE [LARGE SCALE GENOMIC DNA]</scope>
    <source>
        <tissue evidence="2">Muscle</tissue>
    </source>
</reference>